<proteinExistence type="predicted"/>
<dbReference type="EMBL" id="ATDL01000021">
    <property type="protein sequence ID" value="ERJ57821.1"/>
    <property type="molecule type" value="Genomic_DNA"/>
</dbReference>
<comment type="caution">
    <text evidence="2">The sequence shown here is derived from an EMBL/GenBank/DDBJ whole genome shotgun (WGS) entry which is preliminary data.</text>
</comment>
<sequence>MLDRNRVFDYGFTYLHLAQMIEAAYTILKMRNWQPTSKKKLFQYKDIGELNALLLEKEKVDAQRIICDFFGFMSLSGWYNFLDELLLSSDINNKRQQDYEIDQELLIAREFILLLPDALLQIHKDNVTYFHP</sequence>
<dbReference type="STRING" id="1346330.M472_03485"/>
<keyword evidence="3" id="KW-1185">Reference proteome</keyword>
<accession>U2HXJ5</accession>
<name>U2HXJ5_9SPHI</name>
<dbReference type="EMBL" id="ATDL01000007">
    <property type="protein sequence ID" value="ERJ60272.1"/>
    <property type="molecule type" value="Genomic_DNA"/>
</dbReference>
<evidence type="ECO:0000313" key="1">
    <source>
        <dbReference type="EMBL" id="ERJ57821.1"/>
    </source>
</evidence>
<organism evidence="2 3">
    <name type="scientific">Sphingobacterium paucimobilis HER1398</name>
    <dbReference type="NCBI Taxonomy" id="1346330"/>
    <lineage>
        <taxon>Bacteria</taxon>
        <taxon>Pseudomonadati</taxon>
        <taxon>Bacteroidota</taxon>
        <taxon>Sphingobacteriia</taxon>
        <taxon>Sphingobacteriales</taxon>
        <taxon>Sphingobacteriaceae</taxon>
        <taxon>Sphingobacterium</taxon>
    </lineage>
</organism>
<dbReference type="Proteomes" id="UP000016584">
    <property type="component" value="Unassembled WGS sequence"/>
</dbReference>
<dbReference type="PATRIC" id="fig|1346330.5.peg.1237"/>
<reference evidence="2 3" key="1">
    <citation type="journal article" date="2013" name="Genome Announc.">
        <title>The Draft Genome Sequence of Sphingomonas paucimobilis Strain HER1398 (Proteobacteria), Host to the Giant PAU Phage, Indicates That It Is a Member of the Genus Sphingobacterium (Bacteroidetes).</title>
        <authorList>
            <person name="White R.A.III."/>
            <person name="Suttle C.A."/>
        </authorList>
    </citation>
    <scope>NUCLEOTIDE SEQUENCE [LARGE SCALE GENOMIC DNA]</scope>
    <source>
        <strain evidence="2 3">HER1398</strain>
    </source>
</reference>
<evidence type="ECO:0000313" key="3">
    <source>
        <dbReference type="Proteomes" id="UP000016584"/>
    </source>
</evidence>
<dbReference type="AlphaFoldDB" id="U2HXJ5"/>
<evidence type="ECO:0000313" key="2">
    <source>
        <dbReference type="EMBL" id="ERJ60272.1"/>
    </source>
</evidence>
<protein>
    <submittedName>
        <fullName evidence="2">Uncharacterized protein</fullName>
    </submittedName>
</protein>
<gene>
    <name evidence="1" type="ORF">M472_03485</name>
    <name evidence="2" type="ORF">M472_16055</name>
</gene>